<reference evidence="1" key="1">
    <citation type="submission" date="2022-03" db="EMBL/GenBank/DDBJ databases">
        <authorList>
            <person name="Sayadi A."/>
        </authorList>
    </citation>
    <scope>NUCLEOTIDE SEQUENCE</scope>
</reference>
<protein>
    <submittedName>
        <fullName evidence="1">Uncharacterized protein</fullName>
    </submittedName>
</protein>
<gene>
    <name evidence="1" type="ORF">ACAOBT_LOCUS21983</name>
</gene>
<dbReference type="EMBL" id="CAKOFQ010007193">
    <property type="protein sequence ID" value="CAH1994221.1"/>
    <property type="molecule type" value="Genomic_DNA"/>
</dbReference>
<name>A0A9P0LEW6_ACAOB</name>
<dbReference type="AlphaFoldDB" id="A0A9P0LEW6"/>
<proteinExistence type="predicted"/>
<evidence type="ECO:0000313" key="1">
    <source>
        <dbReference type="EMBL" id="CAH1994221.1"/>
    </source>
</evidence>
<organism evidence="1 2">
    <name type="scientific">Acanthoscelides obtectus</name>
    <name type="common">Bean weevil</name>
    <name type="synonym">Bruchus obtectus</name>
    <dbReference type="NCBI Taxonomy" id="200917"/>
    <lineage>
        <taxon>Eukaryota</taxon>
        <taxon>Metazoa</taxon>
        <taxon>Ecdysozoa</taxon>
        <taxon>Arthropoda</taxon>
        <taxon>Hexapoda</taxon>
        <taxon>Insecta</taxon>
        <taxon>Pterygota</taxon>
        <taxon>Neoptera</taxon>
        <taxon>Endopterygota</taxon>
        <taxon>Coleoptera</taxon>
        <taxon>Polyphaga</taxon>
        <taxon>Cucujiformia</taxon>
        <taxon>Chrysomeloidea</taxon>
        <taxon>Chrysomelidae</taxon>
        <taxon>Bruchinae</taxon>
        <taxon>Bruchini</taxon>
        <taxon>Acanthoscelides</taxon>
    </lineage>
</organism>
<evidence type="ECO:0000313" key="2">
    <source>
        <dbReference type="Proteomes" id="UP001152888"/>
    </source>
</evidence>
<accession>A0A9P0LEW6</accession>
<dbReference type="Proteomes" id="UP001152888">
    <property type="component" value="Unassembled WGS sequence"/>
</dbReference>
<sequence length="95" mass="11512">MTYYSYFDPILEICKLAQIDRSSLQCFFENGFVKYYVLHKLARPRKTLRGSSYSNRLIQLRSAYFTFSFCTILELFRSWLPEKICSSSCFRKFWR</sequence>
<comment type="caution">
    <text evidence="1">The sequence shown here is derived from an EMBL/GenBank/DDBJ whole genome shotgun (WGS) entry which is preliminary data.</text>
</comment>
<keyword evidence="2" id="KW-1185">Reference proteome</keyword>